<dbReference type="RefSeq" id="WP_117588190.1">
    <property type="nucleotide sequence ID" value="NZ_QRVA01000106.1"/>
</dbReference>
<dbReference type="Gene3D" id="3.30.2310.20">
    <property type="entry name" value="RelE-like"/>
    <property type="match status" value="1"/>
</dbReference>
<organism evidence="3 5">
    <name type="scientific">Segatella copri</name>
    <dbReference type="NCBI Taxonomy" id="165179"/>
    <lineage>
        <taxon>Bacteria</taxon>
        <taxon>Pseudomonadati</taxon>
        <taxon>Bacteroidota</taxon>
        <taxon>Bacteroidia</taxon>
        <taxon>Bacteroidales</taxon>
        <taxon>Prevotellaceae</taxon>
        <taxon>Segatella</taxon>
    </lineage>
</organism>
<dbReference type="Proteomes" id="UP000286211">
    <property type="component" value="Unassembled WGS sequence"/>
</dbReference>
<evidence type="ECO:0000313" key="3">
    <source>
        <dbReference type="EMBL" id="RHK06622.1"/>
    </source>
</evidence>
<evidence type="ECO:0000313" key="2">
    <source>
        <dbReference type="EMBL" id="RGS08326.1"/>
    </source>
</evidence>
<accession>A0A3E5DIR7</accession>
<comment type="caution">
    <text evidence="3">The sequence shown here is derived from an EMBL/GenBank/DDBJ whole genome shotgun (WGS) entry which is preliminary data.</text>
</comment>
<evidence type="ECO:0000313" key="4">
    <source>
        <dbReference type="Proteomes" id="UP000283872"/>
    </source>
</evidence>
<proteinExistence type="predicted"/>
<protein>
    <submittedName>
        <fullName evidence="3">Type II toxin-antitoxin system RelE/ParE family toxin</fullName>
    </submittedName>
</protein>
<gene>
    <name evidence="3" type="ORF">DW079_14375</name>
    <name evidence="2" type="ORF">DWY11_16295</name>
</gene>
<evidence type="ECO:0000256" key="1">
    <source>
        <dbReference type="ARBA" id="ARBA00022649"/>
    </source>
</evidence>
<dbReference type="InterPro" id="IPR035093">
    <property type="entry name" value="RelE/ParE_toxin_dom_sf"/>
</dbReference>
<reference evidence="4 5" key="1">
    <citation type="submission" date="2018-08" db="EMBL/GenBank/DDBJ databases">
        <title>A genome reference for cultivated species of the human gut microbiota.</title>
        <authorList>
            <person name="Zou Y."/>
            <person name="Xue W."/>
            <person name="Luo G."/>
        </authorList>
    </citation>
    <scope>NUCLEOTIDE SEQUENCE [LARGE SCALE GENOMIC DNA]</scope>
    <source>
        <strain evidence="2 4">AF24-12</strain>
        <strain evidence="3 5">AF46-2NS</strain>
    </source>
</reference>
<name>A0A3E5DIR7_9BACT</name>
<dbReference type="Proteomes" id="UP000283872">
    <property type="component" value="Unassembled WGS sequence"/>
</dbReference>
<evidence type="ECO:0000313" key="5">
    <source>
        <dbReference type="Proteomes" id="UP000286211"/>
    </source>
</evidence>
<dbReference type="EMBL" id="QRVA01000106">
    <property type="protein sequence ID" value="RGS08326.1"/>
    <property type="molecule type" value="Genomic_DNA"/>
</dbReference>
<keyword evidence="1" id="KW-1277">Toxin-antitoxin system</keyword>
<dbReference type="InterPro" id="IPR007712">
    <property type="entry name" value="RelE/ParE_toxin"/>
</dbReference>
<dbReference type="AlphaFoldDB" id="A0A3E5DIR7"/>
<dbReference type="EMBL" id="QRNB01000143">
    <property type="protein sequence ID" value="RHK06622.1"/>
    <property type="molecule type" value="Genomic_DNA"/>
</dbReference>
<dbReference type="Pfam" id="PF05016">
    <property type="entry name" value="ParE_toxin"/>
    <property type="match status" value="1"/>
</dbReference>
<sequence length="114" mass="13301">MEVVWSDLALTQLDEVIDYVEEHFCLLTSQKVLHNILEKTDELAQYSTHGIYDARYTSWVSGQDMVIRHLLLAPNRVYYLIDGEQVVIMGIVHVKRSPQAVTSMIKRFLEEYDK</sequence>